<accession>A0ABS9SF27</accession>
<dbReference type="InterPro" id="IPR006311">
    <property type="entry name" value="TAT_signal"/>
</dbReference>
<evidence type="ECO:0000313" key="6">
    <source>
        <dbReference type="Proteomes" id="UP001202248"/>
    </source>
</evidence>
<dbReference type="EC" id="3.1.4.3" evidence="2"/>
<evidence type="ECO:0000256" key="1">
    <source>
        <dbReference type="ARBA" id="ARBA00009717"/>
    </source>
</evidence>
<keyword evidence="3" id="KW-0378">Hydrolase</keyword>
<dbReference type="InterPro" id="IPR017850">
    <property type="entry name" value="Alkaline_phosphatase_core_sf"/>
</dbReference>
<reference evidence="5 6" key="1">
    <citation type="submission" date="2022-02" db="EMBL/GenBank/DDBJ databases">
        <authorList>
            <person name="Min J."/>
        </authorList>
    </citation>
    <scope>NUCLEOTIDE SEQUENCE [LARGE SCALE GENOMIC DNA]</scope>
    <source>
        <strain evidence="5 6">GR10-1</strain>
    </source>
</reference>
<evidence type="ECO:0000256" key="4">
    <source>
        <dbReference type="SAM" id="MobiDB-lite"/>
    </source>
</evidence>
<dbReference type="Pfam" id="PF04185">
    <property type="entry name" value="Phosphoesterase"/>
    <property type="match status" value="1"/>
</dbReference>
<comment type="similarity">
    <text evidence="1">Belongs to the bacterial phospholipase C family.</text>
</comment>
<dbReference type="InterPro" id="IPR007312">
    <property type="entry name" value="Phosphoesterase"/>
</dbReference>
<dbReference type="Proteomes" id="UP001202248">
    <property type="component" value="Unassembled WGS sequence"/>
</dbReference>
<keyword evidence="6" id="KW-1185">Reference proteome</keyword>
<dbReference type="PROSITE" id="PS51318">
    <property type="entry name" value="TAT"/>
    <property type="match status" value="1"/>
</dbReference>
<gene>
    <name evidence="5" type="ORF">MKP09_03020</name>
</gene>
<sequence length="317" mass="35925">MDNRRDFLKKAMLLSGAAGVTAFVPDSIKAAMAIDPKPGSTFLDAEHVVILMQENRSFDHSYGTLQGVRGFNDPRAISLPNKNPVWFQTDDKGDTYAPFRLDIKNSKITWMGDLPHSRASQVDAHNLGKYDQWLLAKKSGNKKYASMPLTLGHYTREDLPFYYAMADAFTICDQNFCSVMTSTTPNRSFFWTANIMYEENGLTKANIRNTDYAAAKLKWATFPELLSKNEIGWKFYQNEISTGGGFKGEERSWLANFGCNLLEFFAAYNVKFAPKYIQSLQNQVDTLPGEINNLQEASPGEMDEEKIWRPSEISKKH</sequence>
<feature type="compositionally biased region" description="Basic and acidic residues" evidence="4">
    <location>
        <begin position="305"/>
        <end position="317"/>
    </location>
</feature>
<organism evidence="5 6">
    <name type="scientific">Niabella ginsengisoli</name>
    <dbReference type="NCBI Taxonomy" id="522298"/>
    <lineage>
        <taxon>Bacteria</taxon>
        <taxon>Pseudomonadati</taxon>
        <taxon>Bacteroidota</taxon>
        <taxon>Chitinophagia</taxon>
        <taxon>Chitinophagales</taxon>
        <taxon>Chitinophagaceae</taxon>
        <taxon>Niabella</taxon>
    </lineage>
</organism>
<dbReference type="EMBL" id="JAKWBL010000001">
    <property type="protein sequence ID" value="MCH5596963.1"/>
    <property type="molecule type" value="Genomic_DNA"/>
</dbReference>
<feature type="region of interest" description="Disordered" evidence="4">
    <location>
        <begin position="298"/>
        <end position="317"/>
    </location>
</feature>
<name>A0ABS9SF27_9BACT</name>
<dbReference type="PANTHER" id="PTHR31956:SF1">
    <property type="entry name" value="NON-SPECIFIC PHOSPHOLIPASE C1"/>
    <property type="match status" value="1"/>
</dbReference>
<evidence type="ECO:0000256" key="2">
    <source>
        <dbReference type="ARBA" id="ARBA00012018"/>
    </source>
</evidence>
<dbReference type="RefSeq" id="WP_240826373.1">
    <property type="nucleotide sequence ID" value="NZ_JAKWBL010000001.1"/>
</dbReference>
<dbReference type="Gene3D" id="3.40.720.10">
    <property type="entry name" value="Alkaline Phosphatase, subunit A"/>
    <property type="match status" value="1"/>
</dbReference>
<protein>
    <recommendedName>
        <fullName evidence="2">phospholipase C</fullName>
        <ecNumber evidence="2">3.1.4.3</ecNumber>
    </recommendedName>
</protein>
<comment type="caution">
    <text evidence="5">The sequence shown here is derived from an EMBL/GenBank/DDBJ whole genome shotgun (WGS) entry which is preliminary data.</text>
</comment>
<evidence type="ECO:0000313" key="5">
    <source>
        <dbReference type="EMBL" id="MCH5596963.1"/>
    </source>
</evidence>
<evidence type="ECO:0000256" key="3">
    <source>
        <dbReference type="ARBA" id="ARBA00022801"/>
    </source>
</evidence>
<proteinExistence type="inferred from homology"/>
<dbReference type="PANTHER" id="PTHR31956">
    <property type="entry name" value="NON-SPECIFIC PHOSPHOLIPASE C4-RELATED"/>
    <property type="match status" value="1"/>
</dbReference>